<evidence type="ECO:0008006" key="4">
    <source>
        <dbReference type="Google" id="ProtNLM"/>
    </source>
</evidence>
<proteinExistence type="predicted"/>
<evidence type="ECO:0000313" key="2">
    <source>
        <dbReference type="EMBL" id="PPR96516.1"/>
    </source>
</evidence>
<dbReference type="AlphaFoldDB" id="A0A2P5WZK0"/>
<accession>A0A2P5WZK0</accession>
<dbReference type="PANTHER" id="PTHR12601:SF39">
    <property type="entry name" value="PROTEIN REDUCED CHLOROPLAST COVERAGE 2"/>
    <property type="match status" value="1"/>
</dbReference>
<evidence type="ECO:0000313" key="3">
    <source>
        <dbReference type="Proteomes" id="UP000239757"/>
    </source>
</evidence>
<sequence length="276" mass="31307">MSLIRRRRTVTESRKPVTIVASRKGFYPARKRPFLCHSLVTLLQQISRVFDVTYKALMKAFTEHNKFGNLPYGFRANTWVVPLVVANNPSVFPPLPVEDENWGGNGGRQRRDGKHDNRQWAKEFAILAAMPCKTAEERQIQDRKAFLLHTIAAIKNIIEINQNALNGPSASILHEEKVGDLIIKVTRDVPDASVKLDCKNEGSLRCCGCKTLWLYVSAEVNWEGNPIPQEIDIEDQPEGGANALNVNSNYGHRLFGWVKPFLRSNYGHRLPRFNDC</sequence>
<dbReference type="GO" id="GO:0005737">
    <property type="term" value="C:cytoplasm"/>
    <property type="evidence" value="ECO:0007669"/>
    <property type="project" value="TreeGrafter"/>
</dbReference>
<name>A0A2P5WZK0_GOSBA</name>
<dbReference type="PANTHER" id="PTHR12601">
    <property type="entry name" value="EUKARYOTIC TRANSLATION INITIATION FACTOR 3 SUBUNIT EIF-3"/>
    <property type="match status" value="1"/>
</dbReference>
<dbReference type="OrthoDB" id="1414216at2759"/>
<organism evidence="2 3">
    <name type="scientific">Gossypium barbadense</name>
    <name type="common">Sea Island cotton</name>
    <name type="synonym">Hibiscus barbadensis</name>
    <dbReference type="NCBI Taxonomy" id="3634"/>
    <lineage>
        <taxon>Eukaryota</taxon>
        <taxon>Viridiplantae</taxon>
        <taxon>Streptophyta</taxon>
        <taxon>Embryophyta</taxon>
        <taxon>Tracheophyta</taxon>
        <taxon>Spermatophyta</taxon>
        <taxon>Magnoliopsida</taxon>
        <taxon>eudicotyledons</taxon>
        <taxon>Gunneridae</taxon>
        <taxon>Pentapetalae</taxon>
        <taxon>rosids</taxon>
        <taxon>malvids</taxon>
        <taxon>Malvales</taxon>
        <taxon>Malvaceae</taxon>
        <taxon>Malvoideae</taxon>
        <taxon>Gossypium</taxon>
    </lineage>
</organism>
<dbReference type="Proteomes" id="UP000239757">
    <property type="component" value="Unassembled WGS sequence"/>
</dbReference>
<reference evidence="2 3" key="1">
    <citation type="submission" date="2015-01" db="EMBL/GenBank/DDBJ databases">
        <title>Genome of allotetraploid Gossypium barbadense reveals genomic plasticity and fiber elongation in cotton evolution.</title>
        <authorList>
            <person name="Chen X."/>
            <person name="Liu X."/>
            <person name="Zhao B."/>
            <person name="Zheng H."/>
            <person name="Hu Y."/>
            <person name="Lu G."/>
            <person name="Yang C."/>
            <person name="Chen J."/>
            <person name="Shan C."/>
            <person name="Zhang L."/>
            <person name="Zhou Y."/>
            <person name="Wang L."/>
            <person name="Guo W."/>
            <person name="Bai Y."/>
            <person name="Ruan J."/>
            <person name="Shangguan X."/>
            <person name="Mao Y."/>
            <person name="Jiang J."/>
            <person name="Zhu Y."/>
            <person name="Lei J."/>
            <person name="Kang H."/>
            <person name="Chen S."/>
            <person name="He X."/>
            <person name="Wang R."/>
            <person name="Wang Y."/>
            <person name="Chen J."/>
            <person name="Wang L."/>
            <person name="Yu S."/>
            <person name="Wang B."/>
            <person name="Wei J."/>
            <person name="Song S."/>
            <person name="Lu X."/>
            <person name="Gao Z."/>
            <person name="Gu W."/>
            <person name="Deng X."/>
            <person name="Ma D."/>
            <person name="Wang S."/>
            <person name="Liang W."/>
            <person name="Fang L."/>
            <person name="Cai C."/>
            <person name="Zhu X."/>
            <person name="Zhou B."/>
            <person name="Zhang Y."/>
            <person name="Chen Z."/>
            <person name="Xu S."/>
            <person name="Zhu R."/>
            <person name="Wang S."/>
            <person name="Zhang T."/>
            <person name="Zhao G."/>
        </authorList>
    </citation>
    <scope>NUCLEOTIDE SEQUENCE [LARGE SCALE GENOMIC DNA]</scope>
    <source>
        <strain evidence="3">cv. Xinhai21</strain>
        <tissue evidence="2">Leaf</tissue>
    </source>
</reference>
<gene>
    <name evidence="2" type="ORF">GOBAR_AA24150</name>
</gene>
<evidence type="ECO:0000256" key="1">
    <source>
        <dbReference type="SAM" id="MobiDB-lite"/>
    </source>
</evidence>
<dbReference type="InterPro" id="IPR027523">
    <property type="entry name" value="CLU_prot"/>
</dbReference>
<dbReference type="EMBL" id="KZ666029">
    <property type="protein sequence ID" value="PPR96516.1"/>
    <property type="molecule type" value="Genomic_DNA"/>
</dbReference>
<feature type="region of interest" description="Disordered" evidence="1">
    <location>
        <begin position="96"/>
        <end position="116"/>
    </location>
</feature>
<protein>
    <recommendedName>
        <fullName evidence="4">Clu domain-containing protein</fullName>
    </recommendedName>
</protein>